<dbReference type="SUPFAM" id="SSF48179">
    <property type="entry name" value="6-phosphogluconate dehydrogenase C-terminal domain-like"/>
    <property type="match status" value="1"/>
</dbReference>
<name>A0A495X8M0_9PSEU</name>
<dbReference type="PANTHER" id="PTHR43580:SF2">
    <property type="entry name" value="CYTOKINE-LIKE NUCLEAR FACTOR N-PAC"/>
    <property type="match status" value="1"/>
</dbReference>
<dbReference type="PIRSF" id="PIRSF000103">
    <property type="entry name" value="HIBADH"/>
    <property type="match status" value="1"/>
</dbReference>
<dbReference type="GO" id="GO:0050661">
    <property type="term" value="F:NADP binding"/>
    <property type="evidence" value="ECO:0007669"/>
    <property type="project" value="InterPro"/>
</dbReference>
<reference evidence="5 6" key="1">
    <citation type="submission" date="2018-10" db="EMBL/GenBank/DDBJ databases">
        <title>Sequencing the genomes of 1000 actinobacteria strains.</title>
        <authorList>
            <person name="Klenk H.-P."/>
        </authorList>
    </citation>
    <scope>NUCLEOTIDE SEQUENCE [LARGE SCALE GENOMIC DNA]</scope>
    <source>
        <strain evidence="5 6">DSM 43911</strain>
    </source>
</reference>
<accession>A0A495X8M0</accession>
<evidence type="ECO:0000313" key="5">
    <source>
        <dbReference type="EMBL" id="RKT69959.1"/>
    </source>
</evidence>
<sequence length="283" mass="29302">MTSERENVTVLGLGLMGTALATALRDAGHPTTVWTRSDRPGPEGTTRAATAAEAVGASPVVVVCVLDYRAVRDTLPGDLAGKVVVNLTTGTPDQARELAAEVDRRGGRYLDGGIMTTPPAVGTPQAVILYSGAADLYEETESVLEALGTATHVGADPGFAALFDTALLTIMYGALTGYLQATALVGREGVTATDFLPMAQGMLGTVASFLPAMAGQVDSGDFTSREARLDMQISAADHLIHATRDRGVDATLLEHVKSLIERAVAAGHGGSDYPAVIEVLRKG</sequence>
<feature type="domain" description="6-phosphogluconate dehydrogenase NADP-binding" evidence="3">
    <location>
        <begin position="8"/>
        <end position="151"/>
    </location>
</feature>
<evidence type="ECO:0000256" key="1">
    <source>
        <dbReference type="ARBA" id="ARBA00009080"/>
    </source>
</evidence>
<evidence type="ECO:0000259" key="3">
    <source>
        <dbReference type="Pfam" id="PF03446"/>
    </source>
</evidence>
<comment type="caution">
    <text evidence="5">The sequence shown here is derived from an EMBL/GenBank/DDBJ whole genome shotgun (WGS) entry which is preliminary data.</text>
</comment>
<dbReference type="EMBL" id="RBXR01000001">
    <property type="protein sequence ID" value="RKT69959.1"/>
    <property type="molecule type" value="Genomic_DNA"/>
</dbReference>
<dbReference type="Gene3D" id="3.40.50.720">
    <property type="entry name" value="NAD(P)-binding Rossmann-like Domain"/>
    <property type="match status" value="1"/>
</dbReference>
<dbReference type="AlphaFoldDB" id="A0A495X8M0"/>
<protein>
    <submittedName>
        <fullName evidence="5">3-hydroxyisobutyrate dehydrogenase-like beta-hydroxyacid dehydrogenase</fullName>
    </submittedName>
</protein>
<dbReference type="InterPro" id="IPR013328">
    <property type="entry name" value="6PGD_dom2"/>
</dbReference>
<dbReference type="InterPro" id="IPR006115">
    <property type="entry name" value="6PGDH_NADP-bd"/>
</dbReference>
<dbReference type="Pfam" id="PF03446">
    <property type="entry name" value="NAD_binding_2"/>
    <property type="match status" value="1"/>
</dbReference>
<gene>
    <name evidence="5" type="ORF">DFJ66_3198</name>
</gene>
<dbReference type="InterPro" id="IPR048666">
    <property type="entry name" value="RedAm-like_C"/>
</dbReference>
<dbReference type="Proteomes" id="UP000272729">
    <property type="component" value="Unassembled WGS sequence"/>
</dbReference>
<evidence type="ECO:0000313" key="6">
    <source>
        <dbReference type="Proteomes" id="UP000272729"/>
    </source>
</evidence>
<dbReference type="Gene3D" id="1.10.1040.10">
    <property type="entry name" value="N-(1-d-carboxylethyl)-l-norvaline Dehydrogenase, domain 2"/>
    <property type="match status" value="1"/>
</dbReference>
<dbReference type="InterPro" id="IPR015815">
    <property type="entry name" value="HIBADH-related"/>
</dbReference>
<evidence type="ECO:0000259" key="4">
    <source>
        <dbReference type="Pfam" id="PF21761"/>
    </source>
</evidence>
<comment type="similarity">
    <text evidence="1">Belongs to the HIBADH-related family.</text>
</comment>
<dbReference type="Pfam" id="PF21761">
    <property type="entry name" value="RedAm-like_C"/>
    <property type="match status" value="1"/>
</dbReference>
<dbReference type="InterPro" id="IPR051265">
    <property type="entry name" value="HIBADH-related_NP60_sf"/>
</dbReference>
<evidence type="ECO:0000256" key="2">
    <source>
        <dbReference type="ARBA" id="ARBA00023002"/>
    </source>
</evidence>
<dbReference type="SUPFAM" id="SSF51735">
    <property type="entry name" value="NAD(P)-binding Rossmann-fold domains"/>
    <property type="match status" value="1"/>
</dbReference>
<dbReference type="InterPro" id="IPR036291">
    <property type="entry name" value="NAD(P)-bd_dom_sf"/>
</dbReference>
<dbReference type="OrthoDB" id="9135493at2"/>
<keyword evidence="6" id="KW-1185">Reference proteome</keyword>
<organism evidence="5 6">
    <name type="scientific">Saccharothrix variisporea</name>
    <dbReference type="NCBI Taxonomy" id="543527"/>
    <lineage>
        <taxon>Bacteria</taxon>
        <taxon>Bacillati</taxon>
        <taxon>Actinomycetota</taxon>
        <taxon>Actinomycetes</taxon>
        <taxon>Pseudonocardiales</taxon>
        <taxon>Pseudonocardiaceae</taxon>
        <taxon>Saccharothrix</taxon>
    </lineage>
</organism>
<proteinExistence type="inferred from homology"/>
<keyword evidence="2" id="KW-0560">Oxidoreductase</keyword>
<dbReference type="RefSeq" id="WP_121222095.1">
    <property type="nucleotide sequence ID" value="NZ_JBIUBA010000010.1"/>
</dbReference>
<dbReference type="InterPro" id="IPR008927">
    <property type="entry name" value="6-PGluconate_DH-like_C_sf"/>
</dbReference>
<feature type="domain" description="NADPH-dependent reductive aminase-like C-terminal" evidence="4">
    <location>
        <begin position="156"/>
        <end position="282"/>
    </location>
</feature>
<dbReference type="GO" id="GO:0016491">
    <property type="term" value="F:oxidoreductase activity"/>
    <property type="evidence" value="ECO:0007669"/>
    <property type="project" value="UniProtKB-KW"/>
</dbReference>
<dbReference type="PANTHER" id="PTHR43580">
    <property type="entry name" value="OXIDOREDUCTASE GLYR1-RELATED"/>
    <property type="match status" value="1"/>
</dbReference>